<sequence>MMRVIRCSGTGRGKQKGFDLTTAPACNFNPKISTIQSISPTFAPSLVPKGRDRLKITRRVTTHRGGIHRGRLDGQDMFTGIITDIGRVLGVEMRGDMRARIGCSYDLSTVDLGASIACDGVCLTVIAKGENWFDVDISAETITKTSISANGWESGKRLNLERALKIGDELGGHIVSGHVDGVAVIESLTDEGDSTRITFRAPENLKRFIASKGSVALNGTSLTVNEVEDDLFGVNLIPHTQEVTTWGDAKVGDSINLEIDMLARYVARLAEAG</sequence>
<evidence type="ECO:0000256" key="9">
    <source>
        <dbReference type="NCBIfam" id="TIGR00187"/>
    </source>
</evidence>
<proteinExistence type="predicted"/>
<keyword evidence="7 12" id="KW-0808">Transferase</keyword>
<reference evidence="12 13" key="1">
    <citation type="journal article" date="2014" name="BMC Genomics">
        <title>Architecture and functions of a multipartite genome of the methylotrophic bacterium Paracoccus aminophilus JCM 7686, containing primary and secondary chromids.</title>
        <authorList>
            <person name="Dziewit L."/>
            <person name="Czarnecki J."/>
            <person name="Wibberg D."/>
            <person name="Radlinska M."/>
            <person name="Mrozek P."/>
            <person name="Szymczak M."/>
            <person name="Schluter A."/>
            <person name="Puhler A."/>
            <person name="Bartosik D."/>
        </authorList>
    </citation>
    <scope>NUCLEOTIDE SEQUENCE [LARGE SCALE GENOMIC DNA]</scope>
    <source>
        <strain evidence="12">JCM 7686</strain>
    </source>
</reference>
<evidence type="ECO:0000256" key="1">
    <source>
        <dbReference type="ARBA" id="ARBA00000968"/>
    </source>
</evidence>
<evidence type="ECO:0000256" key="5">
    <source>
        <dbReference type="ARBA" id="ARBA00013950"/>
    </source>
</evidence>
<dbReference type="PANTHER" id="PTHR21098">
    <property type="entry name" value="RIBOFLAVIN SYNTHASE ALPHA CHAIN"/>
    <property type="match status" value="1"/>
</dbReference>
<dbReference type="PANTHER" id="PTHR21098:SF12">
    <property type="entry name" value="RIBOFLAVIN SYNTHASE"/>
    <property type="match status" value="1"/>
</dbReference>
<evidence type="ECO:0000256" key="3">
    <source>
        <dbReference type="ARBA" id="ARBA00004887"/>
    </source>
</evidence>
<dbReference type="KEGG" id="pami:JCM7686_1543"/>
<keyword evidence="13" id="KW-1185">Reference proteome</keyword>
<feature type="repeat" description="Lumazine-binding" evidence="10">
    <location>
        <begin position="77"/>
        <end position="173"/>
    </location>
</feature>
<dbReference type="EMBL" id="CP006650">
    <property type="protein sequence ID" value="AGT08644.1"/>
    <property type="molecule type" value="Genomic_DNA"/>
</dbReference>
<dbReference type="PROSITE" id="PS51177">
    <property type="entry name" value="LUMAZINE_BIND"/>
    <property type="match status" value="2"/>
</dbReference>
<accession>S5XMY8</accession>
<protein>
    <recommendedName>
        <fullName evidence="5 9">Riboflavin synthase</fullName>
        <ecNumber evidence="4 9">2.5.1.9</ecNumber>
    </recommendedName>
</protein>
<dbReference type="AlphaFoldDB" id="S5XMY8"/>
<dbReference type="PATRIC" id="fig|1367847.3.peg.1516"/>
<comment type="catalytic activity">
    <reaction evidence="1">
        <text>2 6,7-dimethyl-8-(1-D-ribityl)lumazine + H(+) = 5-amino-6-(D-ribitylamino)uracil + riboflavin</text>
        <dbReference type="Rhea" id="RHEA:20772"/>
        <dbReference type="ChEBI" id="CHEBI:15378"/>
        <dbReference type="ChEBI" id="CHEBI:15934"/>
        <dbReference type="ChEBI" id="CHEBI:57986"/>
        <dbReference type="ChEBI" id="CHEBI:58201"/>
        <dbReference type="EC" id="2.5.1.9"/>
    </reaction>
</comment>
<evidence type="ECO:0000256" key="7">
    <source>
        <dbReference type="ARBA" id="ARBA00022679"/>
    </source>
</evidence>
<dbReference type="HOGENOM" id="CLU_034388_2_2_5"/>
<dbReference type="GO" id="GO:0004746">
    <property type="term" value="F:riboflavin synthase activity"/>
    <property type="evidence" value="ECO:0007669"/>
    <property type="project" value="UniProtKB-UniRule"/>
</dbReference>
<name>S5XMY8_PARAH</name>
<dbReference type="InterPro" id="IPR023366">
    <property type="entry name" value="ATP_synth_asu-like_sf"/>
</dbReference>
<evidence type="ECO:0000313" key="13">
    <source>
        <dbReference type="Proteomes" id="UP000015480"/>
    </source>
</evidence>
<feature type="domain" description="Lumazine-binding" evidence="11">
    <location>
        <begin position="174"/>
        <end position="270"/>
    </location>
</feature>
<evidence type="ECO:0000256" key="6">
    <source>
        <dbReference type="ARBA" id="ARBA00022619"/>
    </source>
</evidence>
<evidence type="ECO:0000256" key="2">
    <source>
        <dbReference type="ARBA" id="ARBA00002803"/>
    </source>
</evidence>
<dbReference type="NCBIfam" id="NF006767">
    <property type="entry name" value="PRK09289.1"/>
    <property type="match status" value="1"/>
</dbReference>
<dbReference type="NCBIfam" id="NF009566">
    <property type="entry name" value="PRK13020.1"/>
    <property type="match status" value="1"/>
</dbReference>
<keyword evidence="8" id="KW-0677">Repeat</keyword>
<feature type="repeat" description="Lumazine-binding" evidence="10">
    <location>
        <begin position="174"/>
        <end position="270"/>
    </location>
</feature>
<dbReference type="EC" id="2.5.1.9" evidence="4 9"/>
<dbReference type="InterPro" id="IPR017938">
    <property type="entry name" value="Riboflavin_synthase-like_b-brl"/>
</dbReference>
<keyword evidence="6" id="KW-0686">Riboflavin biosynthesis</keyword>
<dbReference type="eggNOG" id="COG0307">
    <property type="taxonomic scope" value="Bacteria"/>
</dbReference>
<gene>
    <name evidence="12" type="ORF">JCM7686_1543</name>
</gene>
<dbReference type="FunFam" id="2.40.30.20:FF:000004">
    <property type="entry name" value="Riboflavin synthase, alpha subunit"/>
    <property type="match status" value="1"/>
</dbReference>
<evidence type="ECO:0000256" key="4">
    <source>
        <dbReference type="ARBA" id="ARBA00012827"/>
    </source>
</evidence>
<dbReference type="CDD" id="cd00402">
    <property type="entry name" value="Riboflavin_synthase_like"/>
    <property type="match status" value="1"/>
</dbReference>
<dbReference type="STRING" id="1367847.JCM7686_1543"/>
<evidence type="ECO:0000259" key="11">
    <source>
        <dbReference type="PROSITE" id="PS51177"/>
    </source>
</evidence>
<evidence type="ECO:0000256" key="8">
    <source>
        <dbReference type="ARBA" id="ARBA00022737"/>
    </source>
</evidence>
<dbReference type="Pfam" id="PF00677">
    <property type="entry name" value="Lum_binding"/>
    <property type="match status" value="2"/>
</dbReference>
<dbReference type="InterPro" id="IPR001783">
    <property type="entry name" value="Lumazine-bd"/>
</dbReference>
<comment type="function">
    <text evidence="2">Catalyzes the dismutation of two molecules of 6,7-dimethyl-8-ribityllumazine, resulting in the formation of riboflavin and 5-amino-6-(D-ribitylamino)uracil.</text>
</comment>
<comment type="pathway">
    <text evidence="3">Cofactor biosynthesis; riboflavin biosynthesis; riboflavin from 2-hydroxy-3-oxobutyl phosphate and 5-amino-6-(D-ribitylamino)uracil: step 2/2.</text>
</comment>
<dbReference type="GO" id="GO:0009231">
    <property type="term" value="P:riboflavin biosynthetic process"/>
    <property type="evidence" value="ECO:0007669"/>
    <property type="project" value="UniProtKB-KW"/>
</dbReference>
<organism evidence="12 13">
    <name type="scientific">Paracoccus aminophilus JCM 7686</name>
    <dbReference type="NCBI Taxonomy" id="1367847"/>
    <lineage>
        <taxon>Bacteria</taxon>
        <taxon>Pseudomonadati</taxon>
        <taxon>Pseudomonadota</taxon>
        <taxon>Alphaproteobacteria</taxon>
        <taxon>Rhodobacterales</taxon>
        <taxon>Paracoccaceae</taxon>
        <taxon>Paracoccus</taxon>
    </lineage>
</organism>
<feature type="domain" description="Lumazine-binding" evidence="11">
    <location>
        <begin position="77"/>
        <end position="173"/>
    </location>
</feature>
<evidence type="ECO:0000256" key="10">
    <source>
        <dbReference type="PROSITE-ProRule" id="PRU00524"/>
    </source>
</evidence>
<dbReference type="Proteomes" id="UP000015480">
    <property type="component" value="Chromosome"/>
</dbReference>
<evidence type="ECO:0000313" key="12">
    <source>
        <dbReference type="EMBL" id="AGT08644.1"/>
    </source>
</evidence>
<dbReference type="NCBIfam" id="TIGR00187">
    <property type="entry name" value="ribE"/>
    <property type="match status" value="1"/>
</dbReference>
<dbReference type="InterPro" id="IPR026017">
    <property type="entry name" value="Lumazine-bd_dom"/>
</dbReference>
<dbReference type="Gene3D" id="2.40.30.20">
    <property type="match status" value="2"/>
</dbReference>
<dbReference type="SUPFAM" id="SSF63380">
    <property type="entry name" value="Riboflavin synthase domain-like"/>
    <property type="match status" value="2"/>
</dbReference>